<evidence type="ECO:0000256" key="3">
    <source>
        <dbReference type="ARBA" id="ARBA00023004"/>
    </source>
</evidence>
<proteinExistence type="predicted"/>
<dbReference type="GO" id="GO:0020037">
    <property type="term" value="F:heme binding"/>
    <property type="evidence" value="ECO:0007669"/>
    <property type="project" value="InterPro"/>
</dbReference>
<keyword evidence="3 4" id="KW-0408">Iron</keyword>
<evidence type="ECO:0000256" key="4">
    <source>
        <dbReference type="PROSITE-ProRule" id="PRU00433"/>
    </source>
</evidence>
<dbReference type="Proteomes" id="UP000199403">
    <property type="component" value="Unassembled WGS sequence"/>
</dbReference>
<dbReference type="SUPFAM" id="SSF50952">
    <property type="entry name" value="Soluble quinoprotein glucose dehydrogenase"/>
    <property type="match status" value="1"/>
</dbReference>
<evidence type="ECO:0000313" key="6">
    <source>
        <dbReference type="EMBL" id="SEJ14189.1"/>
    </source>
</evidence>
<evidence type="ECO:0000259" key="5">
    <source>
        <dbReference type="PROSITE" id="PS51007"/>
    </source>
</evidence>
<dbReference type="STRING" id="1416801.SAMN05192553_102595"/>
<dbReference type="PANTHER" id="PTHR19328">
    <property type="entry name" value="HEDGEHOG-INTERACTING PROTEIN"/>
    <property type="match status" value="1"/>
</dbReference>
<keyword evidence="1 4" id="KW-0349">Heme</keyword>
<dbReference type="AlphaFoldDB" id="A0A1H6WAY6"/>
<keyword evidence="2 4" id="KW-0479">Metal-binding</keyword>
<dbReference type="InterPro" id="IPR012938">
    <property type="entry name" value="Glc/Sorbosone_DH"/>
</dbReference>
<dbReference type="GO" id="GO:0009055">
    <property type="term" value="F:electron transfer activity"/>
    <property type="evidence" value="ECO:0007669"/>
    <property type="project" value="InterPro"/>
</dbReference>
<gene>
    <name evidence="6" type="ORF">SAMN05192553_102595</name>
</gene>
<dbReference type="PROSITE" id="PS51007">
    <property type="entry name" value="CYTC"/>
    <property type="match status" value="1"/>
</dbReference>
<keyword evidence="7" id="KW-1185">Reference proteome</keyword>
<protein>
    <submittedName>
        <fullName evidence="6">Glucose/arabinose dehydrogenase, beta-propeller fold</fullName>
    </submittedName>
</protein>
<evidence type="ECO:0000256" key="2">
    <source>
        <dbReference type="ARBA" id="ARBA00022723"/>
    </source>
</evidence>
<evidence type="ECO:0000256" key="1">
    <source>
        <dbReference type="ARBA" id="ARBA00022617"/>
    </source>
</evidence>
<dbReference type="Pfam" id="PF07995">
    <property type="entry name" value="GSDH"/>
    <property type="match status" value="1"/>
</dbReference>
<accession>A0A1H6WAY6</accession>
<sequence length="571" mass="63215">MNNRFYGYLLFAATAISWSCSPGDQKLEELIPMDEAALANGEDLFGTHCSSCHGFEQDGIGPHLGGITREQPLEWLRRFIKNPTEVIDSGDERAGAVFARYNSYMPGFAYLEEKQIDAIIAYMHQYPAPQVAEGARGDSILNPIPEPIPLSDLVVELEWISTIPASAENKPLTRIAKMDYHPVTGDLYIMDLRGKMYRMQGEETQLYLDMQQEMPAFINQPGLATGFGSFAFHPDFGNNGLLYTSHTEKPGTAAADFAYGDSIKSTLQWVVTEWQTGQPLELPLQANSRELFRIDMVTGIHGMQELTFNPLVQKGDPDYGLLYIGIGDGGSVGAGHPWVPHGASQAWGSIFRIDPSGLNSANGNYGIPPNNPFVGREGALPEIYAHGFRNAHRITWTADGKMLATNIGQGQIESLYIVHAGDDYGWPVREGTFVIDSEVAINQVFPLPENDAEFGYTYPVAMYDHDEGNAISGGYEYQGSQIPALQGKYLFGDIVRGRLFFVETDDLVRGRQAPIYEWQVSYEGTSKPLSELSGSNRVDLRLARDRQGEMYLFTKADGKVYRMAGTKQPNP</sequence>
<feature type="domain" description="Cytochrome c" evidence="5">
    <location>
        <begin position="36"/>
        <end position="127"/>
    </location>
</feature>
<dbReference type="OrthoDB" id="9770043at2"/>
<dbReference type="InterPro" id="IPR036909">
    <property type="entry name" value="Cyt_c-like_dom_sf"/>
</dbReference>
<dbReference type="Gene3D" id="2.120.10.30">
    <property type="entry name" value="TolB, C-terminal domain"/>
    <property type="match status" value="1"/>
</dbReference>
<name>A0A1H6WAY6_9BACT</name>
<organism evidence="6 7">
    <name type="scientific">Cyclobacterium xiamenense</name>
    <dbReference type="NCBI Taxonomy" id="1297121"/>
    <lineage>
        <taxon>Bacteria</taxon>
        <taxon>Pseudomonadati</taxon>
        <taxon>Bacteroidota</taxon>
        <taxon>Cytophagia</taxon>
        <taxon>Cytophagales</taxon>
        <taxon>Cyclobacteriaceae</taxon>
        <taxon>Cyclobacterium</taxon>
    </lineage>
</organism>
<evidence type="ECO:0000313" key="7">
    <source>
        <dbReference type="Proteomes" id="UP000199403"/>
    </source>
</evidence>
<dbReference type="PANTHER" id="PTHR19328:SF75">
    <property type="entry name" value="ALDOSE SUGAR DEHYDROGENASE YLII"/>
    <property type="match status" value="1"/>
</dbReference>
<dbReference type="InterPro" id="IPR011041">
    <property type="entry name" value="Quinoprot_gluc/sorb_DH_b-prop"/>
</dbReference>
<dbReference type="RefSeq" id="WP_092171716.1">
    <property type="nucleotide sequence ID" value="NZ_FNZH01000002.1"/>
</dbReference>
<dbReference type="GO" id="GO:0046872">
    <property type="term" value="F:metal ion binding"/>
    <property type="evidence" value="ECO:0007669"/>
    <property type="project" value="UniProtKB-KW"/>
</dbReference>
<dbReference type="Gene3D" id="1.10.760.10">
    <property type="entry name" value="Cytochrome c-like domain"/>
    <property type="match status" value="1"/>
</dbReference>
<dbReference type="InterPro" id="IPR009056">
    <property type="entry name" value="Cyt_c-like_dom"/>
</dbReference>
<dbReference type="SUPFAM" id="SSF46626">
    <property type="entry name" value="Cytochrome c"/>
    <property type="match status" value="1"/>
</dbReference>
<dbReference type="InterPro" id="IPR011042">
    <property type="entry name" value="6-blade_b-propeller_TolB-like"/>
</dbReference>
<reference evidence="7" key="1">
    <citation type="submission" date="2016-10" db="EMBL/GenBank/DDBJ databases">
        <authorList>
            <person name="Varghese N."/>
            <person name="Submissions S."/>
        </authorList>
    </citation>
    <scope>NUCLEOTIDE SEQUENCE [LARGE SCALE GENOMIC DNA]</scope>
    <source>
        <strain evidence="7">IBRC-M 10761</strain>
    </source>
</reference>
<dbReference type="EMBL" id="FNZH01000002">
    <property type="protein sequence ID" value="SEJ14189.1"/>
    <property type="molecule type" value="Genomic_DNA"/>
</dbReference>
<dbReference type="Pfam" id="PF00034">
    <property type="entry name" value="Cytochrom_C"/>
    <property type="match status" value="1"/>
</dbReference>